<organism evidence="1 2">
    <name type="scientific">Actinoplanes campanulatus</name>
    <dbReference type="NCBI Taxonomy" id="113559"/>
    <lineage>
        <taxon>Bacteria</taxon>
        <taxon>Bacillati</taxon>
        <taxon>Actinomycetota</taxon>
        <taxon>Actinomycetes</taxon>
        <taxon>Micromonosporales</taxon>
        <taxon>Micromonosporaceae</taxon>
        <taxon>Actinoplanes</taxon>
    </lineage>
</organism>
<dbReference type="Gene3D" id="3.40.50.450">
    <property type="match status" value="1"/>
</dbReference>
<protein>
    <submittedName>
        <fullName evidence="1">Uncharacterized protein (TIGR00725 family)</fullName>
    </submittedName>
</protein>
<dbReference type="Proteomes" id="UP000590749">
    <property type="component" value="Unassembled WGS sequence"/>
</dbReference>
<name>A0A7W5FEH5_9ACTN</name>
<dbReference type="SUPFAM" id="SSF102405">
    <property type="entry name" value="MCP/YpsA-like"/>
    <property type="match status" value="1"/>
</dbReference>
<reference evidence="1 2" key="1">
    <citation type="submission" date="2020-08" db="EMBL/GenBank/DDBJ databases">
        <title>Genomic Encyclopedia of Type Strains, Phase III (KMG-III): the genomes of soil and plant-associated and newly described type strains.</title>
        <authorList>
            <person name="Whitman W."/>
        </authorList>
    </citation>
    <scope>NUCLEOTIDE SEQUENCE [LARGE SCALE GENOMIC DNA]</scope>
    <source>
        <strain evidence="1 2">CECT 3287</strain>
    </source>
</reference>
<proteinExistence type="predicted"/>
<dbReference type="RefSeq" id="WP_183220073.1">
    <property type="nucleotide sequence ID" value="NZ_BMPW01000022.1"/>
</dbReference>
<gene>
    <name evidence="1" type="ORF">FHR83_003074</name>
</gene>
<keyword evidence="2" id="KW-1185">Reference proteome</keyword>
<dbReference type="PANTHER" id="PTHR43393">
    <property type="entry name" value="CYTOKININ RIBOSIDE 5'-MONOPHOSPHATE PHOSPHORIBOHYDROLASE"/>
    <property type="match status" value="1"/>
</dbReference>
<dbReference type="Pfam" id="PF18306">
    <property type="entry name" value="LDcluster4"/>
    <property type="match status" value="1"/>
</dbReference>
<evidence type="ECO:0000313" key="1">
    <source>
        <dbReference type="EMBL" id="MBB3095411.1"/>
    </source>
</evidence>
<dbReference type="InterPro" id="IPR052341">
    <property type="entry name" value="LOG_family_nucleotidases"/>
</dbReference>
<accession>A0A7W5FEH5</accession>
<dbReference type="InterPro" id="IPR041164">
    <property type="entry name" value="LDcluster4"/>
</dbReference>
<dbReference type="PANTHER" id="PTHR43393:SF3">
    <property type="entry name" value="LYSINE DECARBOXYLASE-LIKE PROTEIN"/>
    <property type="match status" value="1"/>
</dbReference>
<dbReference type="EMBL" id="JACHXF010000005">
    <property type="protein sequence ID" value="MBB3095411.1"/>
    <property type="molecule type" value="Genomic_DNA"/>
</dbReference>
<evidence type="ECO:0000313" key="2">
    <source>
        <dbReference type="Proteomes" id="UP000590749"/>
    </source>
</evidence>
<dbReference type="AlphaFoldDB" id="A0A7W5FEH5"/>
<comment type="caution">
    <text evidence="1">The sequence shown here is derived from an EMBL/GenBank/DDBJ whole genome shotgun (WGS) entry which is preliminary data.</text>
</comment>
<dbReference type="GO" id="GO:0005829">
    <property type="term" value="C:cytosol"/>
    <property type="evidence" value="ECO:0007669"/>
    <property type="project" value="TreeGrafter"/>
</dbReference>
<sequence>MTSVQIAVCGPAECTVRETEQARRVGELLAEAGAVVLCGGGAGVMAAVAAGARSRDGLIVGVWSGDSRAGASPDLSATVVTGMGQARNAILVRSADALISVGGSWGTLSEIALGMRRGDLPVVALGGWRIHAADGTPVPGIHYADTPESAVEHALGRSRRDDVVADWVSEENLVRFLEELSRLIGYDYDHLDEAALAAGTPLRHPLMGTPPLEVELSREPGGSVVDIRVHGAIDPILAARIETMFALL</sequence>